<feature type="site" description="Transition state stabilizer; via amide nitrogen" evidence="10">
    <location>
        <position position="935"/>
    </location>
</feature>
<reference evidence="12 13" key="1">
    <citation type="submission" date="2016-04" db="EMBL/GenBank/DDBJ databases">
        <authorList>
            <person name="Evans L.H."/>
            <person name="Alamgir A."/>
            <person name="Owens N."/>
            <person name="Weber N.D."/>
            <person name="Virtaneva K."/>
            <person name="Barbian K."/>
            <person name="Babar A."/>
            <person name="Rosenke K."/>
        </authorList>
    </citation>
    <scope>NUCLEOTIDE SEQUENCE [LARGE SCALE GENOMIC DNA]</scope>
    <source>
        <strain evidence="13">S5(T) (JCM 30642 \VKM B-2941)</strain>
    </source>
</reference>
<evidence type="ECO:0000256" key="8">
    <source>
        <dbReference type="PIRSR" id="PIRSR036421-1"/>
    </source>
</evidence>
<feature type="active site" description="Charge relay system" evidence="8">
    <location>
        <position position="715"/>
    </location>
</feature>
<dbReference type="RefSeq" id="WP_148689385.1">
    <property type="nucleotide sequence ID" value="NZ_LT671858.1"/>
</dbReference>
<dbReference type="PIRSF" id="PIRSF036421">
    <property type="entry name" value="Tricorn_protease"/>
    <property type="match status" value="1"/>
</dbReference>
<dbReference type="Proteomes" id="UP000195607">
    <property type="component" value="Chromosome I"/>
</dbReference>
<dbReference type="Pfam" id="PF03572">
    <property type="entry name" value="Peptidase_S41"/>
    <property type="match status" value="1"/>
</dbReference>
<name>A0A1N5RYF4_9ARCH</name>
<sequence length="1035" mass="117506">MVFYKHGPDIMGNEFLFVSNDKIWVGDLKDGSSRVVVSNEGIINNARFSPDRNKIIFRSMRGKDGSLADLYMYDRVTGMVKRVTFLNGKSVPRRMFTDVAGWKGDVPIISTDAMSPFGALTFFYELDTETLNLNPLNLGPGSHILFHGDDVVIGRYTYDMPHWKGYKGGTRGVIWSGKLNGKFNKIVDLDGHVSSPCIHGEKVFFVSDHEGNGQIYSVDVKGGKLTKHSDFKTYYPRHLSSNGEVLLYSMGGELFTLNPEKKEEKKIEVRMDSGITFPSSKFPDTANYLEEYTMNGKDDTYGFVLRGKGIITSEEMSPQLQIQSHGRVRLMKFLDGKRVSYVRQDKDGEFLCISEISDISKHTQLKRNIGLIDNTFPSPDGKKIAVTNILFQLYMVNIENMSCDLIDESEAGKIRDVAWSNDSGKIAYTFPYMTGGFGQRDGSIVKTVVLDRMEKKEITERTANDYSPSFDPSGSYLYYLSDRTFDPVEDRATFNYSFPLMTRIYYMKIDGGDFSPTVRIPESMRLKSERESAGSFSDSLPIDSGNFNSLRAIKGGLLYLSYRAEGLLKNAASGRQRAGKLVFFSFETKKPKTVAEKVLDFRVSVDEKSVLIRKEKNKVFKLQAKVAKEMVSGFDEEKEIHLKDLKIRIEPLEEWKQMFNETWLLATSFFWKEEFATKNARQIYEKYEPLVSKITTRFELSEIMREMQGEFRTSHSYETGGDFLSSDAIPIGHLGADFELRGKKYYIKKIYHGDLSNENEKSPLLLGGFMEGDQIVSINGESPGPDGKTIDEILLNLPSEIIRIDVKTQDKKAFSNYVKTIPDDRYLRYRSWVEENRKMVHEKTGGEVGYVHIPNMMLDGLAEFYRLYTREFKKFGLIVDVRFNGGGNVSQLVLEKLMRERIALTHPRRGQDSPYPSYSVEGPMIALTNENAGSDGDIFSHSFKLLSLGPLIGTRTWGGVIGISPERRLADGTQVTQPRFGMKFRDVGFGVENYGTDPTYEVEIKPEDWHSGKDPQMDLALSKIMEMIKLSEKKK</sequence>
<proteinExistence type="inferred from homology"/>
<dbReference type="Pfam" id="PF14685">
    <property type="entry name" value="PDZ_Tricorn"/>
    <property type="match status" value="1"/>
</dbReference>
<evidence type="ECO:0000256" key="4">
    <source>
        <dbReference type="ARBA" id="ARBA00022670"/>
    </source>
</evidence>
<dbReference type="Gene3D" id="3.90.226.10">
    <property type="entry name" value="2-enoyl-CoA Hydratase, Chain A, domain 1"/>
    <property type="match status" value="1"/>
</dbReference>
<evidence type="ECO:0000256" key="2">
    <source>
        <dbReference type="ARBA" id="ARBA00008524"/>
    </source>
</evidence>
<feature type="active site" description="Nucleophile" evidence="8">
    <location>
        <position position="934"/>
    </location>
</feature>
<dbReference type="InterPro" id="IPR015943">
    <property type="entry name" value="WD40/YVTN_repeat-like_dom_sf"/>
</dbReference>
<evidence type="ECO:0000256" key="5">
    <source>
        <dbReference type="ARBA" id="ARBA00022801"/>
    </source>
</evidence>
<evidence type="ECO:0000256" key="6">
    <source>
        <dbReference type="ARBA" id="ARBA00022825"/>
    </source>
</evidence>
<dbReference type="InterPro" id="IPR036034">
    <property type="entry name" value="PDZ_sf"/>
</dbReference>
<comment type="similarity">
    <text evidence="2 7">Belongs to the peptidase S41B family.</text>
</comment>
<dbReference type="InterPro" id="IPR029045">
    <property type="entry name" value="ClpP/crotonase-like_dom_sf"/>
</dbReference>
<dbReference type="SUPFAM" id="SSF69304">
    <property type="entry name" value="Tricorn protease N-terminal domain"/>
    <property type="match status" value="1"/>
</dbReference>
<evidence type="ECO:0000259" key="11">
    <source>
        <dbReference type="SMART" id="SM00245"/>
    </source>
</evidence>
<dbReference type="InterPro" id="IPR029414">
    <property type="entry name" value="Tricorn_PDZ"/>
</dbReference>
<feature type="active site" description="Charge relay system" evidence="8">
    <location>
        <position position="992"/>
    </location>
</feature>
<accession>A0A1N5RYF4</accession>
<dbReference type="Gene3D" id="2.120.10.60">
    <property type="entry name" value="Tricorn protease N-terminal domain"/>
    <property type="match status" value="1"/>
</dbReference>
<dbReference type="Gene3D" id="2.130.10.10">
    <property type="entry name" value="YVTN repeat-like/Quinoprotein amine dehydrogenase"/>
    <property type="match status" value="1"/>
</dbReference>
<dbReference type="Pfam" id="PF14684">
    <property type="entry name" value="Tricorn_C1"/>
    <property type="match status" value="1"/>
</dbReference>
<dbReference type="Gene3D" id="2.30.42.10">
    <property type="match status" value="1"/>
</dbReference>
<dbReference type="InterPro" id="IPR005151">
    <property type="entry name" value="Tail-specific_protease"/>
</dbReference>
<dbReference type="GeneID" id="41587325"/>
<dbReference type="SUPFAM" id="SSF52096">
    <property type="entry name" value="ClpP/crotonase"/>
    <property type="match status" value="1"/>
</dbReference>
<dbReference type="InterPro" id="IPR012393">
    <property type="entry name" value="Tricorn_protease"/>
</dbReference>
<comment type="function">
    <text evidence="7">Degrades oligopeptides.</text>
</comment>
<keyword evidence="6 7" id="KW-0720">Serine protease</keyword>
<evidence type="ECO:0000256" key="10">
    <source>
        <dbReference type="PIRSR" id="PIRSR036421-3"/>
    </source>
</evidence>
<dbReference type="SUPFAM" id="SSF50156">
    <property type="entry name" value="PDZ domain-like"/>
    <property type="match status" value="1"/>
</dbReference>
<dbReference type="EC" id="3.4.21.-" evidence="7"/>
<feature type="domain" description="Tail specific protease" evidence="11">
    <location>
        <begin position="811"/>
        <end position="1003"/>
    </location>
</feature>
<protein>
    <recommendedName>
        <fullName evidence="7">Tricorn protease</fullName>
        <ecNumber evidence="7">3.4.21.-</ecNumber>
    </recommendedName>
</protein>
<dbReference type="CDD" id="cd07562">
    <property type="entry name" value="Peptidase_S41_TRI"/>
    <property type="match status" value="1"/>
</dbReference>
<evidence type="ECO:0000313" key="13">
    <source>
        <dbReference type="Proteomes" id="UP000195607"/>
    </source>
</evidence>
<evidence type="ECO:0000256" key="9">
    <source>
        <dbReference type="PIRSR" id="PIRSR036421-2"/>
    </source>
</evidence>
<keyword evidence="4 7" id="KW-0645">Protease</keyword>
<keyword evidence="5 7" id="KW-0378">Hydrolase</keyword>
<evidence type="ECO:0000256" key="7">
    <source>
        <dbReference type="PIRNR" id="PIRNR036421"/>
    </source>
</evidence>
<gene>
    <name evidence="12" type="ORF">CSP5_0003</name>
</gene>
<evidence type="ECO:0000256" key="1">
    <source>
        <dbReference type="ARBA" id="ARBA00004496"/>
    </source>
</evidence>
<dbReference type="GO" id="GO:0005737">
    <property type="term" value="C:cytoplasm"/>
    <property type="evidence" value="ECO:0007669"/>
    <property type="project" value="UniProtKB-SubCell"/>
</dbReference>
<dbReference type="Gene3D" id="3.30.750.44">
    <property type="match status" value="1"/>
</dbReference>
<dbReference type="SUPFAM" id="SSF69322">
    <property type="entry name" value="Tricorn protease domain 2"/>
    <property type="match status" value="1"/>
</dbReference>
<dbReference type="GO" id="GO:0006508">
    <property type="term" value="P:proteolysis"/>
    <property type="evidence" value="ECO:0007669"/>
    <property type="project" value="UniProtKB-UniRule"/>
</dbReference>
<feature type="region of interest" description="Binds the substrate's C-terminus" evidence="9">
    <location>
        <begin position="93"/>
        <end position="94"/>
    </location>
</feature>
<comment type="subcellular location">
    <subcellularLocation>
        <location evidence="1 7">Cytoplasm</location>
    </subcellularLocation>
</comment>
<dbReference type="PANTHER" id="PTHR43253:SF1">
    <property type="entry name" value="TRICORN PROTEASE HOMOLOG 2-RELATED"/>
    <property type="match status" value="1"/>
</dbReference>
<dbReference type="Pfam" id="PF26549">
    <property type="entry name" value="Tricorn_N"/>
    <property type="match status" value="1"/>
</dbReference>
<evidence type="ECO:0000313" key="12">
    <source>
        <dbReference type="EMBL" id="SIM28710.1"/>
    </source>
</evidence>
<feature type="binding site" evidence="9">
    <location>
        <begin position="962"/>
        <end position="964"/>
    </location>
    <ligand>
        <name>substrate</name>
    </ligand>
</feature>
<dbReference type="InterPro" id="IPR028204">
    <property type="entry name" value="Tricorn_C1"/>
</dbReference>
<feature type="binding site" evidence="9">
    <location>
        <begin position="885"/>
        <end position="887"/>
    </location>
    <ligand>
        <name>substrate</name>
    </ligand>
</feature>
<dbReference type="SMART" id="SM00245">
    <property type="entry name" value="TSPc"/>
    <property type="match status" value="1"/>
</dbReference>
<dbReference type="AlphaFoldDB" id="A0A1N5RYF4"/>
<dbReference type="PANTHER" id="PTHR43253">
    <property type="entry name" value="TRICORN PROTEASE HOMOLOG 2-RELATED"/>
    <property type="match status" value="1"/>
</dbReference>
<dbReference type="GO" id="GO:0008236">
    <property type="term" value="F:serine-type peptidase activity"/>
    <property type="evidence" value="ECO:0007669"/>
    <property type="project" value="UniProtKB-UniRule"/>
</dbReference>
<dbReference type="EMBL" id="LT671858">
    <property type="protein sequence ID" value="SIM28710.1"/>
    <property type="molecule type" value="Genomic_DNA"/>
</dbReference>
<organism evidence="12 13">
    <name type="scientific">Cuniculiplasma divulgatum</name>
    <dbReference type="NCBI Taxonomy" id="1673428"/>
    <lineage>
        <taxon>Archaea</taxon>
        <taxon>Methanobacteriati</taxon>
        <taxon>Thermoplasmatota</taxon>
        <taxon>Thermoplasmata</taxon>
        <taxon>Thermoplasmatales</taxon>
        <taxon>Cuniculiplasmataceae</taxon>
        <taxon>Cuniculiplasma</taxon>
    </lineage>
</organism>
<dbReference type="Pfam" id="PF26550">
    <property type="entry name" value="Tricorn_2nd"/>
    <property type="match status" value="1"/>
</dbReference>
<keyword evidence="3 7" id="KW-0963">Cytoplasm</keyword>
<evidence type="ECO:0000256" key="3">
    <source>
        <dbReference type="ARBA" id="ARBA00022490"/>
    </source>
</evidence>